<dbReference type="PROSITE" id="PS51892">
    <property type="entry name" value="SUBTILASE"/>
    <property type="match status" value="1"/>
</dbReference>
<evidence type="ECO:0000256" key="2">
    <source>
        <dbReference type="ARBA" id="ARBA00022670"/>
    </source>
</evidence>
<keyword evidence="7" id="KW-1133">Transmembrane helix</keyword>
<dbReference type="Pfam" id="PF00082">
    <property type="entry name" value="Peptidase_S8"/>
    <property type="match status" value="1"/>
</dbReference>
<dbReference type="InterPro" id="IPR050131">
    <property type="entry name" value="Peptidase_S8_subtilisin-like"/>
</dbReference>
<gene>
    <name evidence="10" type="ORF">GCM10009757_07680</name>
</gene>
<feature type="active site" description="Charge relay system" evidence="5">
    <location>
        <position position="60"/>
    </location>
</feature>
<dbReference type="RefSeq" id="WP_176127558.1">
    <property type="nucleotide sequence ID" value="NZ_BAAANQ010000001.1"/>
</dbReference>
<accession>A0ABP5GC05</accession>
<feature type="domain" description="Peptidase S8/S53" evidence="9">
    <location>
        <begin position="51"/>
        <end position="308"/>
    </location>
</feature>
<organism evidence="10 11">
    <name type="scientific">Streptomyces cheonanensis</name>
    <dbReference type="NCBI Taxonomy" id="312720"/>
    <lineage>
        <taxon>Bacteria</taxon>
        <taxon>Bacillati</taxon>
        <taxon>Actinomycetota</taxon>
        <taxon>Actinomycetes</taxon>
        <taxon>Kitasatosporales</taxon>
        <taxon>Streptomycetaceae</taxon>
        <taxon>Streptomyces</taxon>
    </lineage>
</organism>
<comment type="caution">
    <text evidence="10">The sequence shown here is derived from an EMBL/GenBank/DDBJ whole genome shotgun (WGS) entry which is preliminary data.</text>
</comment>
<evidence type="ECO:0000256" key="1">
    <source>
        <dbReference type="ARBA" id="ARBA00011073"/>
    </source>
</evidence>
<feature type="active site" description="Charge relay system" evidence="5">
    <location>
        <position position="94"/>
    </location>
</feature>
<keyword evidence="2 5" id="KW-0645">Protease</keyword>
<evidence type="ECO:0000256" key="5">
    <source>
        <dbReference type="PROSITE-ProRule" id="PRU01240"/>
    </source>
</evidence>
<proteinExistence type="inferred from homology"/>
<dbReference type="InterPro" id="IPR000209">
    <property type="entry name" value="Peptidase_S8/S53_dom"/>
</dbReference>
<evidence type="ECO:0000256" key="4">
    <source>
        <dbReference type="ARBA" id="ARBA00022825"/>
    </source>
</evidence>
<evidence type="ECO:0000256" key="3">
    <source>
        <dbReference type="ARBA" id="ARBA00022801"/>
    </source>
</evidence>
<evidence type="ECO:0000313" key="11">
    <source>
        <dbReference type="Proteomes" id="UP001403094"/>
    </source>
</evidence>
<keyword evidence="7" id="KW-0472">Membrane</keyword>
<feature type="chain" id="PRO_5046262085" description="Peptidase S8/S53 domain-containing protein" evidence="8">
    <location>
        <begin position="28"/>
        <end position="404"/>
    </location>
</feature>
<keyword evidence="3 5" id="KW-0378">Hydrolase</keyword>
<evidence type="ECO:0000256" key="7">
    <source>
        <dbReference type="SAM" id="Phobius"/>
    </source>
</evidence>
<dbReference type="Proteomes" id="UP001403094">
    <property type="component" value="Unassembled WGS sequence"/>
</dbReference>
<dbReference type="InterPro" id="IPR015500">
    <property type="entry name" value="Peptidase_S8_subtilisin-rel"/>
</dbReference>
<dbReference type="EMBL" id="BAAANQ010000001">
    <property type="protein sequence ID" value="GAA2043279.1"/>
    <property type="molecule type" value="Genomic_DNA"/>
</dbReference>
<feature type="active site" description="Charge relay system" evidence="5">
    <location>
        <position position="260"/>
    </location>
</feature>
<dbReference type="PANTHER" id="PTHR43806">
    <property type="entry name" value="PEPTIDASE S8"/>
    <property type="match status" value="1"/>
</dbReference>
<keyword evidence="4 5" id="KW-0720">Serine protease</keyword>
<evidence type="ECO:0000313" key="10">
    <source>
        <dbReference type="EMBL" id="GAA2043279.1"/>
    </source>
</evidence>
<feature type="transmembrane region" description="Helical" evidence="7">
    <location>
        <begin position="379"/>
        <end position="400"/>
    </location>
</feature>
<dbReference type="Gene3D" id="3.40.50.200">
    <property type="entry name" value="Peptidase S8/S53 domain"/>
    <property type="match status" value="1"/>
</dbReference>
<evidence type="ECO:0000256" key="6">
    <source>
        <dbReference type="SAM" id="MobiDB-lite"/>
    </source>
</evidence>
<protein>
    <recommendedName>
        <fullName evidence="9">Peptidase S8/S53 domain-containing protein</fullName>
    </recommendedName>
</protein>
<dbReference type="SUPFAM" id="SSF52743">
    <property type="entry name" value="Subtilisin-like"/>
    <property type="match status" value="1"/>
</dbReference>
<feature type="compositionally biased region" description="Low complexity" evidence="6">
    <location>
        <begin position="354"/>
        <end position="375"/>
    </location>
</feature>
<feature type="signal peptide" evidence="8">
    <location>
        <begin position="1"/>
        <end position="27"/>
    </location>
</feature>
<reference evidence="11" key="1">
    <citation type="journal article" date="2019" name="Int. J. Syst. Evol. Microbiol.">
        <title>The Global Catalogue of Microorganisms (GCM) 10K type strain sequencing project: providing services to taxonomists for standard genome sequencing and annotation.</title>
        <authorList>
            <consortium name="The Broad Institute Genomics Platform"/>
            <consortium name="The Broad Institute Genome Sequencing Center for Infectious Disease"/>
            <person name="Wu L."/>
            <person name="Ma J."/>
        </authorList>
    </citation>
    <scope>NUCLEOTIDE SEQUENCE [LARGE SCALE GENOMIC DNA]</scope>
    <source>
        <strain evidence="11">JCM 14549</strain>
    </source>
</reference>
<comment type="similarity">
    <text evidence="1 5">Belongs to the peptidase S8 family.</text>
</comment>
<sequence length="404" mass="41993">MTSTSRAFVTILGLTAIFATAPATAHAVGTPENPWYFESMRTEEIWEHARGEGITVAVLDTGVDSSLPELQGQVLDGVDFTMDGSGAHVDTDGHGTHMATLIAGTGKGGGIRGLAPGAKILPIRIFTGERGFFTAESAETWKEGIQYAVESGADIISLSSGKLDVVGNRGPLKEAVDTAIRAGVLFFASAGNEAEGQNEPHPPASLDGVVGIGAVTPEGERSSYSTYGPQVALAAPGNDVPWHCEGLDGPLCLHERGGTSSATALASASAALIWSQHPDWTKNQVLRVMLNTAERSDDQRRDDYTGYGIVRPDRVIVDGEGDPGDPDSPPIFRDYEARLSPPATPPPSPEPESDPAAGPEPGADAGAASPAESSGNGSLPWLVGGGVVLVLVAVTGWTVWRRRA</sequence>
<name>A0ABP5GC05_9ACTN</name>
<dbReference type="InterPro" id="IPR036852">
    <property type="entry name" value="Peptidase_S8/S53_dom_sf"/>
</dbReference>
<dbReference type="PRINTS" id="PR00723">
    <property type="entry name" value="SUBTILISIN"/>
</dbReference>
<keyword evidence="8" id="KW-0732">Signal</keyword>
<dbReference type="PANTHER" id="PTHR43806:SF11">
    <property type="entry name" value="CEREVISIN-RELATED"/>
    <property type="match status" value="1"/>
</dbReference>
<keyword evidence="11" id="KW-1185">Reference proteome</keyword>
<keyword evidence="7" id="KW-0812">Transmembrane</keyword>
<evidence type="ECO:0000259" key="9">
    <source>
        <dbReference type="Pfam" id="PF00082"/>
    </source>
</evidence>
<feature type="region of interest" description="Disordered" evidence="6">
    <location>
        <begin position="312"/>
        <end position="379"/>
    </location>
</feature>
<evidence type="ECO:0000256" key="8">
    <source>
        <dbReference type="SAM" id="SignalP"/>
    </source>
</evidence>